<organism evidence="2 3">
    <name type="scientific">Lutimonas vermicola</name>
    <dbReference type="NCBI Taxonomy" id="414288"/>
    <lineage>
        <taxon>Bacteria</taxon>
        <taxon>Pseudomonadati</taxon>
        <taxon>Bacteroidota</taxon>
        <taxon>Flavobacteriia</taxon>
        <taxon>Flavobacteriales</taxon>
        <taxon>Flavobacteriaceae</taxon>
        <taxon>Lutimonas</taxon>
    </lineage>
</organism>
<dbReference type="EMBL" id="JBCDNA010000001">
    <property type="protein sequence ID" value="MEL4454691.1"/>
    <property type="molecule type" value="Genomic_DNA"/>
</dbReference>
<gene>
    <name evidence="2" type="ORF">AABB81_02195</name>
</gene>
<dbReference type="SUPFAM" id="SSF53300">
    <property type="entry name" value="vWA-like"/>
    <property type="match status" value="1"/>
</dbReference>
<dbReference type="Proteomes" id="UP001474120">
    <property type="component" value="Unassembled WGS sequence"/>
</dbReference>
<evidence type="ECO:0008006" key="4">
    <source>
        <dbReference type="Google" id="ProtNLM"/>
    </source>
</evidence>
<reference evidence="2 3" key="1">
    <citation type="submission" date="2024-04" db="EMBL/GenBank/DDBJ databases">
        <title>whole genome sequencing of Lutimonas vermicola strain IMCC1616.</title>
        <authorList>
            <person name="Bae S.S."/>
        </authorList>
    </citation>
    <scope>NUCLEOTIDE SEQUENCE [LARGE SCALE GENOMIC DNA]</scope>
    <source>
        <strain evidence="2 3">IMCC1616</strain>
    </source>
</reference>
<keyword evidence="3" id="KW-1185">Reference proteome</keyword>
<keyword evidence="1" id="KW-0472">Membrane</keyword>
<dbReference type="PANTHER" id="PTHR37947:SF1">
    <property type="entry name" value="BLL2462 PROTEIN"/>
    <property type="match status" value="1"/>
</dbReference>
<protein>
    <recommendedName>
        <fullName evidence="4">VWA domain-containing protein</fullName>
    </recommendedName>
</protein>
<accession>A0ABU9L031</accession>
<name>A0ABU9L031_9FLAO</name>
<comment type="caution">
    <text evidence="2">The sequence shown here is derived from an EMBL/GenBank/DDBJ whole genome shotgun (WGS) entry which is preliminary data.</text>
</comment>
<feature type="transmembrane region" description="Helical" evidence="1">
    <location>
        <begin position="6"/>
        <end position="24"/>
    </location>
</feature>
<evidence type="ECO:0000313" key="3">
    <source>
        <dbReference type="Proteomes" id="UP001474120"/>
    </source>
</evidence>
<evidence type="ECO:0000256" key="1">
    <source>
        <dbReference type="SAM" id="Phobius"/>
    </source>
</evidence>
<keyword evidence="1" id="KW-1133">Transmembrane helix</keyword>
<evidence type="ECO:0000313" key="2">
    <source>
        <dbReference type="EMBL" id="MEL4454691.1"/>
    </source>
</evidence>
<dbReference type="RefSeq" id="WP_342158295.1">
    <property type="nucleotide sequence ID" value="NZ_JBCDNA010000001.1"/>
</dbReference>
<proteinExistence type="predicted"/>
<dbReference type="PANTHER" id="PTHR37947">
    <property type="entry name" value="BLL2462 PROTEIN"/>
    <property type="match status" value="1"/>
</dbReference>
<keyword evidence="1" id="KW-0812">Transmembrane</keyword>
<dbReference type="InterPro" id="IPR036465">
    <property type="entry name" value="vWFA_dom_sf"/>
</dbReference>
<feature type="transmembrane region" description="Helical" evidence="1">
    <location>
        <begin position="36"/>
        <end position="53"/>
    </location>
</feature>
<sequence length="670" mass="76967">MNTSGLLLSLMAVVFSVILVYYQYYYRQKPTKDSKAFSFLRLISVLGILMLLINPKFESKRIELQKPQLFLTVDNSASISHSGFSKISRSVRQLFLEDKELNKRFDLSNFSFGATISTDTLLQFDRDHSNLFKAIQDINSLSDDRLSAIVLLSDGNQTYGSNYAYMSSKNPIFPVVIGDTTARADIGISRINVNAYATLENNFPVELFLNSNVNQDVKSSLIIERNGVELYRSNVNFTEKKKSIKLSLYLAADTVGMQLFKARLIPFDGERELTNNSRSFGVEILDEQAEIAIVYKVLHPDLGMIKRSIETNKQRRAVLLQPRELDSVSKDYSLYVLYQPDKSFKGLIEQLELKQSNLFIITGSQTDWDFLNDAHIGFYKEMTAVTENLFPAFENDFNAFYIEDIGFEFFPPLKGQLGRISFNQNPGFLLTQKIDNIATNSPLLAAYRHNEAKGVVLFGENIWKWRIHCFSADGSFEKFDQFFNSLIQFLQLSNREQDLDLFYKPVYHEKEPIRIQAKKYDSNLKIALNSTLVFELNDSLKGVPFYVENDAYEVQLKNLKDGVYTFKVKDLDSDIEKGGSFEVVPFSIEQESEEPNVEDLSLLALNSGGKLYYQDQFDALKSELLENPRFRTIEKVRTNLISLIDWRWLLGLIVLSLSLEWLLRKYRGMI</sequence>